<feature type="transmembrane region" description="Helical" evidence="6">
    <location>
        <begin position="70"/>
        <end position="96"/>
    </location>
</feature>
<comment type="subcellular location">
    <subcellularLocation>
        <location evidence="1">Cell membrane</location>
        <topology evidence="1">Multi-pass membrane protein</topology>
    </subcellularLocation>
</comment>
<protein>
    <submittedName>
        <fullName evidence="8">YitT family protein</fullName>
    </submittedName>
</protein>
<keyword evidence="3 6" id="KW-0812">Transmembrane</keyword>
<gene>
    <name evidence="8" type="ORF">Ami103574_00825</name>
</gene>
<evidence type="ECO:0000256" key="4">
    <source>
        <dbReference type="ARBA" id="ARBA00022989"/>
    </source>
</evidence>
<dbReference type="InterPro" id="IPR003740">
    <property type="entry name" value="YitT"/>
</dbReference>
<keyword evidence="9" id="KW-1185">Reference proteome</keyword>
<dbReference type="PANTHER" id="PTHR33545">
    <property type="entry name" value="UPF0750 MEMBRANE PROTEIN YITT-RELATED"/>
    <property type="match status" value="1"/>
</dbReference>
<evidence type="ECO:0000256" key="3">
    <source>
        <dbReference type="ARBA" id="ARBA00022692"/>
    </source>
</evidence>
<dbReference type="KEGG" id="abut:Ami103574_00825"/>
<sequence>MNGIKKDINWKRVFIDYSLITLGLFFVATGVYFFKMPNNFSTGGVSGISILLSAVLPMSKATLMAIVNMLLLGIGFLFLGTSFGIRTLYGSVVLSFFVKLFEDLIPLTSPMTDQPLMELVFAVVLPAVGSAILFNYSASSGGTDIIAMILKKYTALDIGKALFCTDAIIAVTSGIMFGITTGLFSVLGLLAKAVVVDNVMEGINVTKSFTIITEKPDEISEFIHQQVHRGATKYGCIGTYDNKEKFVIMSVVNRAQAKILRDYIRQNDPHAFVIITNSSNILGKGFRTPM</sequence>
<dbReference type="InterPro" id="IPR051461">
    <property type="entry name" value="UPF0750_membrane"/>
</dbReference>
<evidence type="ECO:0000256" key="6">
    <source>
        <dbReference type="SAM" id="Phobius"/>
    </source>
</evidence>
<organism evidence="8 9">
    <name type="scientific">Aminipila butyrica</name>
    <dbReference type="NCBI Taxonomy" id="433296"/>
    <lineage>
        <taxon>Bacteria</taxon>
        <taxon>Bacillati</taxon>
        <taxon>Bacillota</taxon>
        <taxon>Clostridia</taxon>
        <taxon>Peptostreptococcales</taxon>
        <taxon>Anaerovoracaceae</taxon>
        <taxon>Aminipila</taxon>
    </lineage>
</organism>
<dbReference type="GO" id="GO:0005886">
    <property type="term" value="C:plasma membrane"/>
    <property type="evidence" value="ECO:0007669"/>
    <property type="project" value="UniProtKB-SubCell"/>
</dbReference>
<dbReference type="Gene3D" id="3.30.70.120">
    <property type="match status" value="1"/>
</dbReference>
<accession>A0A858BSA3</accession>
<evidence type="ECO:0000256" key="2">
    <source>
        <dbReference type="ARBA" id="ARBA00022475"/>
    </source>
</evidence>
<evidence type="ECO:0000313" key="9">
    <source>
        <dbReference type="Proteomes" id="UP000466848"/>
    </source>
</evidence>
<evidence type="ECO:0000256" key="1">
    <source>
        <dbReference type="ARBA" id="ARBA00004651"/>
    </source>
</evidence>
<feature type="transmembrane region" description="Helical" evidence="6">
    <location>
        <begin position="40"/>
        <end position="58"/>
    </location>
</feature>
<evidence type="ECO:0000313" key="8">
    <source>
        <dbReference type="EMBL" id="QIB67938.1"/>
    </source>
</evidence>
<dbReference type="Pfam" id="PF10035">
    <property type="entry name" value="DUF2179"/>
    <property type="match status" value="1"/>
</dbReference>
<dbReference type="CDD" id="cd16380">
    <property type="entry name" value="YitT_C"/>
    <property type="match status" value="1"/>
</dbReference>
<dbReference type="Pfam" id="PF02588">
    <property type="entry name" value="YitT_membrane"/>
    <property type="match status" value="1"/>
</dbReference>
<dbReference type="InterPro" id="IPR015867">
    <property type="entry name" value="N-reg_PII/ATP_PRibTrfase_C"/>
</dbReference>
<name>A0A858BSA3_9FIRM</name>
<dbReference type="RefSeq" id="WP_163064858.1">
    <property type="nucleotide sequence ID" value="NZ_CP048649.1"/>
</dbReference>
<feature type="transmembrane region" description="Helical" evidence="6">
    <location>
        <begin position="12"/>
        <end position="34"/>
    </location>
</feature>
<feature type="transmembrane region" description="Helical" evidence="6">
    <location>
        <begin position="116"/>
        <end position="137"/>
    </location>
</feature>
<dbReference type="Proteomes" id="UP000466848">
    <property type="component" value="Chromosome"/>
</dbReference>
<dbReference type="EMBL" id="CP048649">
    <property type="protein sequence ID" value="QIB67938.1"/>
    <property type="molecule type" value="Genomic_DNA"/>
</dbReference>
<evidence type="ECO:0000259" key="7">
    <source>
        <dbReference type="Pfam" id="PF10035"/>
    </source>
</evidence>
<dbReference type="AlphaFoldDB" id="A0A858BSA3"/>
<keyword evidence="5 6" id="KW-0472">Membrane</keyword>
<evidence type="ECO:0000256" key="5">
    <source>
        <dbReference type="ARBA" id="ARBA00023136"/>
    </source>
</evidence>
<dbReference type="InterPro" id="IPR019264">
    <property type="entry name" value="DUF2179"/>
</dbReference>
<dbReference type="PANTHER" id="PTHR33545:SF5">
    <property type="entry name" value="UPF0750 MEMBRANE PROTEIN YITT"/>
    <property type="match status" value="1"/>
</dbReference>
<feature type="domain" description="DUF2179" evidence="7">
    <location>
        <begin position="229"/>
        <end position="283"/>
    </location>
</feature>
<keyword evidence="2" id="KW-1003">Cell membrane</keyword>
<feature type="transmembrane region" description="Helical" evidence="6">
    <location>
        <begin position="158"/>
        <end position="191"/>
    </location>
</feature>
<dbReference type="PIRSF" id="PIRSF006483">
    <property type="entry name" value="Membrane_protein_YitT"/>
    <property type="match status" value="1"/>
</dbReference>
<proteinExistence type="predicted"/>
<keyword evidence="4 6" id="KW-1133">Transmembrane helix</keyword>
<reference evidence="8 9" key="1">
    <citation type="submission" date="2020-02" db="EMBL/GenBank/DDBJ databases">
        <authorList>
            <person name="Kim Y.B."/>
            <person name="Roh S.W."/>
        </authorList>
    </citation>
    <scope>NUCLEOTIDE SEQUENCE [LARGE SCALE GENOMIC DNA]</scope>
    <source>
        <strain evidence="8 9">DSM 103574</strain>
    </source>
</reference>